<keyword evidence="10" id="KW-1015">Disulfide bond</keyword>
<feature type="domain" description="Cadherin" evidence="15">
    <location>
        <begin position="579"/>
        <end position="684"/>
    </location>
</feature>
<dbReference type="GO" id="GO:0007156">
    <property type="term" value="P:homophilic cell adhesion via plasma membrane adhesion molecules"/>
    <property type="evidence" value="ECO:0007669"/>
    <property type="project" value="InterPro"/>
</dbReference>
<evidence type="ECO:0000256" key="7">
    <source>
        <dbReference type="ARBA" id="ARBA00022889"/>
    </source>
</evidence>
<evidence type="ECO:0000256" key="8">
    <source>
        <dbReference type="ARBA" id="ARBA00022989"/>
    </source>
</evidence>
<dbReference type="FunFam" id="2.60.40.60:FF:000118">
    <property type="entry name" value="protocadherin Fat 4"/>
    <property type="match status" value="1"/>
</dbReference>
<keyword evidence="2" id="KW-0245">EGF-like domain</keyword>
<feature type="domain" description="Cadherin" evidence="15">
    <location>
        <begin position="477"/>
        <end position="578"/>
    </location>
</feature>
<keyword evidence="3 13" id="KW-0812">Transmembrane</keyword>
<dbReference type="Pfam" id="PF00028">
    <property type="entry name" value="Cadherin"/>
    <property type="match status" value="9"/>
</dbReference>
<feature type="domain" description="Cadherin" evidence="15">
    <location>
        <begin position="1258"/>
        <end position="1357"/>
    </location>
</feature>
<dbReference type="InterPro" id="IPR002126">
    <property type="entry name" value="Cadherin-like_dom"/>
</dbReference>
<keyword evidence="7" id="KW-0130">Cell adhesion</keyword>
<dbReference type="FunFam" id="2.60.40.60:FF:000039">
    <property type="entry name" value="FAT atypical cadherin 3"/>
    <property type="match status" value="1"/>
</dbReference>
<dbReference type="GO" id="GO:0005509">
    <property type="term" value="F:calcium ion binding"/>
    <property type="evidence" value="ECO:0007669"/>
    <property type="project" value="UniProtKB-UniRule"/>
</dbReference>
<dbReference type="PANTHER" id="PTHR24028:SF263">
    <property type="entry name" value="CADHERIN-RELATED FAMILY MEMBER 1"/>
    <property type="match status" value="1"/>
</dbReference>
<dbReference type="FunFam" id="2.60.40.60:FF:000020">
    <property type="entry name" value="Dachsous cadherin-related 1b"/>
    <property type="match status" value="2"/>
</dbReference>
<dbReference type="PROSITE" id="PS50268">
    <property type="entry name" value="CADHERIN_2"/>
    <property type="match status" value="12"/>
</dbReference>
<dbReference type="PRINTS" id="PR00205">
    <property type="entry name" value="CADHERIN"/>
</dbReference>
<dbReference type="FunFam" id="2.60.40.60:FF:000033">
    <property type="entry name" value="FAT atypical cadherin 1"/>
    <property type="match status" value="1"/>
</dbReference>
<evidence type="ECO:0000256" key="11">
    <source>
        <dbReference type="ARBA" id="ARBA00023180"/>
    </source>
</evidence>
<dbReference type="Gene3D" id="2.60.40.60">
    <property type="entry name" value="Cadherins"/>
    <property type="match status" value="13"/>
</dbReference>
<feature type="domain" description="Cadherin" evidence="15">
    <location>
        <begin position="1139"/>
        <end position="1247"/>
    </location>
</feature>
<feature type="domain" description="Cadherin" evidence="15">
    <location>
        <begin position="131"/>
        <end position="243"/>
    </location>
</feature>
<feature type="domain" description="Cadherin" evidence="15">
    <location>
        <begin position="685"/>
        <end position="791"/>
    </location>
</feature>
<dbReference type="OMA" id="SYHATIV"/>
<keyword evidence="4 14" id="KW-0732">Signal</keyword>
<evidence type="ECO:0000256" key="13">
    <source>
        <dbReference type="SAM" id="Phobius"/>
    </source>
</evidence>
<evidence type="ECO:0000313" key="16">
    <source>
        <dbReference type="EnsemblMetazoa" id="XP_024085574.1"/>
    </source>
</evidence>
<evidence type="ECO:0000256" key="14">
    <source>
        <dbReference type="SAM" id="SignalP"/>
    </source>
</evidence>
<proteinExistence type="predicted"/>
<evidence type="ECO:0000256" key="1">
    <source>
        <dbReference type="ARBA" id="ARBA00004251"/>
    </source>
</evidence>
<evidence type="ECO:0000256" key="9">
    <source>
        <dbReference type="ARBA" id="ARBA00023136"/>
    </source>
</evidence>
<keyword evidence="5" id="KW-0677">Repeat</keyword>
<comment type="subcellular location">
    <subcellularLocation>
        <location evidence="1">Cell membrane</location>
        <topology evidence="1">Single-pass type I membrane protein</topology>
    </subcellularLocation>
</comment>
<evidence type="ECO:0000256" key="4">
    <source>
        <dbReference type="ARBA" id="ARBA00022729"/>
    </source>
</evidence>
<dbReference type="EnsemblMetazoa" id="XM_024229806.1">
    <property type="protein sequence ID" value="XP_024085574.1"/>
    <property type="gene ID" value="LOC106668955"/>
</dbReference>
<dbReference type="RefSeq" id="XP_024085574.1">
    <property type="nucleotide sequence ID" value="XM_024229806.1"/>
</dbReference>
<feature type="transmembrane region" description="Helical" evidence="13">
    <location>
        <begin position="1547"/>
        <end position="1572"/>
    </location>
</feature>
<organism evidence="16 17">
    <name type="scientific">Cimex lectularius</name>
    <name type="common">Bed bug</name>
    <name type="synonym">Acanthia lectularia</name>
    <dbReference type="NCBI Taxonomy" id="79782"/>
    <lineage>
        <taxon>Eukaryota</taxon>
        <taxon>Metazoa</taxon>
        <taxon>Ecdysozoa</taxon>
        <taxon>Arthropoda</taxon>
        <taxon>Hexapoda</taxon>
        <taxon>Insecta</taxon>
        <taxon>Pterygota</taxon>
        <taxon>Neoptera</taxon>
        <taxon>Paraneoptera</taxon>
        <taxon>Hemiptera</taxon>
        <taxon>Heteroptera</taxon>
        <taxon>Panheteroptera</taxon>
        <taxon>Cimicomorpha</taxon>
        <taxon>Cimicidae</taxon>
        <taxon>Cimex</taxon>
    </lineage>
</organism>
<dbReference type="GO" id="GO:0005886">
    <property type="term" value="C:plasma membrane"/>
    <property type="evidence" value="ECO:0007669"/>
    <property type="project" value="UniProtKB-SubCell"/>
</dbReference>
<dbReference type="GO" id="GO:0048589">
    <property type="term" value="P:developmental growth"/>
    <property type="evidence" value="ECO:0007669"/>
    <property type="project" value="UniProtKB-ARBA"/>
</dbReference>
<evidence type="ECO:0000259" key="15">
    <source>
        <dbReference type="PROSITE" id="PS50268"/>
    </source>
</evidence>
<sequence>MLIAAVSGVLWLFTPLVQAAVNSAPQFLPGGDMSRFALLEDSQVGAPVYRLQGIDPEGSPVHYSISGQHFQVDRISGIVSLVKPLDREVEDILEVIISITDESVGGAEPNTVSLRREIPVLDVNDNSPEFLGRPYSVVLMENTKPGSEVFSNITVVDADSGHNAEITLSCISGGCDTFSITTEKISEGNYKGVLVLKKALDFEQVSSYSLSLRASDNNKDKPLHAMATIAISVKDIQDQPPVFLNAPYSATLQENTSPGYQVLQVKAKDGDLGDSRTVILSLEGDELGYFKMSRNNLITSHVPIDREHPLILQNGGVYTFDVVATELINNELPGDFSHERVTIVITDVDDQIPKFNERYFNINVSEDIGLGTPLPGLNMVVSDDDLGENAHYTLQLKSQDRRAVQWFMVEPESAYGRTPVVVRLKDNTSFDFDTGVKQVQFTISALVQTKQGESFEVSSSEVVVNILDANDNSPIFNQSSYSFTIPENFTVGSMIANITASDIDSGEFGTITYSLRGFGTNKFSTNPKTGNLYLSNKVDYEKQKSYSLSLEAKDGGGRVSTVAVLVTLTDVNDNPPIWEMPQYQRTVREGATSFQPQFFIRALDADKDNESKLRYKILTSNSDVLGLNENTGEILILSPVSSEHTSRGQYELMIRAFDDGVPPFHADVPVFIRVGVPGNQRPVFRGVPYNVTLPETAKEGDVLVTVRATDPDGPNSAVHYKLSNGADNFQINQSSGVITVAKAAILDPDVTKTMRYAVTVLAVDSGAPIRETAQTTVTVNILDINNKAPYFLPDSNYVRHISEKSDIGKTVVMVKAIDSDHDADIEYSIIDVRAMHKTGVPVLKGSAYDFEHAFVINSSTGEIKVNSHLSHQAAAVIILKVGAKDKNAVVNPDNQRTEVEVTLYIQAYDEQNPKFTVGGWTPFEPIINISFQEEKPAGSPIFTLSGIDPTNNFPLTRFSLIPPIPPSISMDSGGSIVTLKKIDYESMLDKTISFRVEATSADGQRSSIAQVHLNIEDINDNTPQFEKTHYKGQIYESAAKGTIVLNVKAVDGDEFNTTLGYGDIKYSLSGENAALFSIDPNSGTITVSGNGTIDREKQDTMQLVAFAADTPQGGANQRRSSVPIVIEVLDINDNKPLFEMEEYSAVVLENVLQGTSVLNISAIDFDSGAWGLVEYEIVDQPEAAGLFKINKTTGEIVTNMPLTGKGRAESYVITARALDHGEPSLFSDVPVRIFIGDVVTNDGIPMFLHPTLNEMAYISEDSAIGSPVFRVTASDPDNPNSLEGQVRFSFLPDETDSQAFSIDSVTGLITTKQHLDREIKSNYTLILVAQDSGMVPQHATRQLHISVTDVDDNKPLFKRSIDDDPVEFTIKEELPEGTEVGVIRAEDDDVGDNAKIGYLITCMDLYHKSLSLSIFFSCKYKMKCFLLDLKVYVVRDRGLLKFVFSQPPGEVRANLAEFKKDVEQTLALPASLNIYDTLFLSKKDGSLDFSATISCFQLVGAHMFDVKETEKLMSPQNNPDIAEIYRKYNVQGVERCAPQIAHAEVTWVQLCVLGIAAFIGIASMISGCVLCCSYKKWHRIR</sequence>
<accession>A0A8I6SRG0</accession>
<feature type="domain" description="Cadherin" evidence="15">
    <location>
        <begin position="793"/>
        <end position="915"/>
    </location>
</feature>
<dbReference type="PROSITE" id="PS00232">
    <property type="entry name" value="CADHERIN_1"/>
    <property type="match status" value="5"/>
</dbReference>
<dbReference type="InterPro" id="IPR020894">
    <property type="entry name" value="Cadherin_CS"/>
</dbReference>
<feature type="chain" id="PRO_5035219897" description="Cadherin domain-containing protein" evidence="14">
    <location>
        <begin position="20"/>
        <end position="1581"/>
    </location>
</feature>
<dbReference type="GO" id="GO:0030154">
    <property type="term" value="P:cell differentiation"/>
    <property type="evidence" value="ECO:0007669"/>
    <property type="project" value="UniProtKB-ARBA"/>
</dbReference>
<dbReference type="SUPFAM" id="SSF49313">
    <property type="entry name" value="Cadherin-like"/>
    <property type="match status" value="13"/>
</dbReference>
<feature type="domain" description="Cadherin" evidence="15">
    <location>
        <begin position="1026"/>
        <end position="1138"/>
    </location>
</feature>
<name>A0A8I6SRG0_CIMLE</name>
<dbReference type="FunFam" id="2.60.40.60:FF:000296">
    <property type="entry name" value="Cadherin 74A, isoform A"/>
    <property type="match status" value="1"/>
</dbReference>
<evidence type="ECO:0000256" key="10">
    <source>
        <dbReference type="ARBA" id="ARBA00023157"/>
    </source>
</evidence>
<dbReference type="FunFam" id="2.60.40.60:FF:000168">
    <property type="entry name" value="Cadherin-related family member 2"/>
    <property type="match status" value="1"/>
</dbReference>
<evidence type="ECO:0000256" key="2">
    <source>
        <dbReference type="ARBA" id="ARBA00022536"/>
    </source>
</evidence>
<feature type="domain" description="Cadherin" evidence="15">
    <location>
        <begin position="40"/>
        <end position="130"/>
    </location>
</feature>
<evidence type="ECO:0000256" key="5">
    <source>
        <dbReference type="ARBA" id="ARBA00022737"/>
    </source>
</evidence>
<keyword evidence="11" id="KW-0325">Glycoprotein</keyword>
<dbReference type="CDD" id="cd11304">
    <property type="entry name" value="Cadherin_repeat"/>
    <property type="match status" value="13"/>
</dbReference>
<keyword evidence="8 13" id="KW-1133">Transmembrane helix</keyword>
<dbReference type="GeneID" id="106668955"/>
<dbReference type="InterPro" id="IPR015919">
    <property type="entry name" value="Cadherin-like_sf"/>
</dbReference>
<feature type="domain" description="Cadherin" evidence="15">
    <location>
        <begin position="244"/>
        <end position="355"/>
    </location>
</feature>
<feature type="domain" description="Cadherin" evidence="15">
    <location>
        <begin position="923"/>
        <end position="1025"/>
    </location>
</feature>
<dbReference type="GO" id="GO:0001736">
    <property type="term" value="P:establishment of planar polarity"/>
    <property type="evidence" value="ECO:0007669"/>
    <property type="project" value="UniProtKB-ARBA"/>
</dbReference>
<keyword evidence="17" id="KW-1185">Reference proteome</keyword>
<dbReference type="KEGG" id="clec:106668955"/>
<dbReference type="SMART" id="SM00112">
    <property type="entry name" value="CA"/>
    <property type="match status" value="12"/>
</dbReference>
<dbReference type="OrthoDB" id="6491773at2759"/>
<dbReference type="PANTHER" id="PTHR24028">
    <property type="entry name" value="CADHERIN-87A"/>
    <property type="match status" value="1"/>
</dbReference>
<feature type="signal peptide" evidence="14">
    <location>
        <begin position="1"/>
        <end position="19"/>
    </location>
</feature>
<evidence type="ECO:0000313" key="17">
    <source>
        <dbReference type="Proteomes" id="UP000494040"/>
    </source>
</evidence>
<evidence type="ECO:0000256" key="12">
    <source>
        <dbReference type="PROSITE-ProRule" id="PRU00043"/>
    </source>
</evidence>
<dbReference type="GO" id="GO:0048513">
    <property type="term" value="P:animal organ development"/>
    <property type="evidence" value="ECO:0007669"/>
    <property type="project" value="UniProtKB-ARBA"/>
</dbReference>
<protein>
    <recommendedName>
        <fullName evidence="15">Cadherin domain-containing protein</fullName>
    </recommendedName>
</protein>
<dbReference type="InterPro" id="IPR050174">
    <property type="entry name" value="Protocadherin/Cadherin-CA"/>
</dbReference>
<evidence type="ECO:0000256" key="3">
    <source>
        <dbReference type="ARBA" id="ARBA00022692"/>
    </source>
</evidence>
<dbReference type="GO" id="GO:0007163">
    <property type="term" value="P:establishment or maintenance of cell polarity"/>
    <property type="evidence" value="ECO:0007669"/>
    <property type="project" value="UniProtKB-ARBA"/>
</dbReference>
<keyword evidence="6 12" id="KW-0106">Calcium</keyword>
<reference evidence="16" key="1">
    <citation type="submission" date="2022-01" db="UniProtKB">
        <authorList>
            <consortium name="EnsemblMetazoa"/>
        </authorList>
    </citation>
    <scope>IDENTIFICATION</scope>
</reference>
<feature type="domain" description="Cadherin" evidence="15">
    <location>
        <begin position="356"/>
        <end position="476"/>
    </location>
</feature>
<evidence type="ECO:0000256" key="6">
    <source>
        <dbReference type="ARBA" id="ARBA00022837"/>
    </source>
</evidence>
<dbReference type="GO" id="GO:0008104">
    <property type="term" value="P:intracellular protein localization"/>
    <property type="evidence" value="ECO:0007669"/>
    <property type="project" value="UniProtKB-ARBA"/>
</dbReference>
<dbReference type="GO" id="GO:0048731">
    <property type="term" value="P:system development"/>
    <property type="evidence" value="ECO:0007669"/>
    <property type="project" value="UniProtKB-ARBA"/>
</dbReference>
<keyword evidence="9 13" id="KW-0472">Membrane</keyword>
<dbReference type="Proteomes" id="UP000494040">
    <property type="component" value="Unassembled WGS sequence"/>
</dbReference>